<gene>
    <name evidence="1" type="ORF">ERS008667_03382</name>
</gene>
<keyword evidence="1" id="KW-0378">Hydrolase</keyword>
<protein>
    <submittedName>
        <fullName evidence="1">Putative hydrolase</fullName>
    </submittedName>
</protein>
<evidence type="ECO:0000313" key="1">
    <source>
        <dbReference type="EMBL" id="CNI43387.1"/>
    </source>
</evidence>
<sequence>MTTLPSVDPKRIGVLDFIYGAYRAWQLAALSDQVAATAAISWFGNYQGLMTPDNNVLQSSFYMFHPGIASKLDFPDIASLVAPKPMLLFSGGKR</sequence>
<dbReference type="SUPFAM" id="SSF53474">
    <property type="entry name" value="alpha/beta-Hydrolases"/>
    <property type="match status" value="1"/>
</dbReference>
<dbReference type="Proteomes" id="UP000038204">
    <property type="component" value="Unassembled WGS sequence"/>
</dbReference>
<evidence type="ECO:0000313" key="2">
    <source>
        <dbReference type="Proteomes" id="UP000038204"/>
    </source>
</evidence>
<reference evidence="1 2" key="1">
    <citation type="submission" date="2015-03" db="EMBL/GenBank/DDBJ databases">
        <authorList>
            <person name="Murphy D."/>
        </authorList>
    </citation>
    <scope>NUCLEOTIDE SEQUENCE [LARGE SCALE GENOMIC DNA]</scope>
    <source>
        <strain evidence="1 2">Y233</strain>
    </source>
</reference>
<dbReference type="InterPro" id="IPR029058">
    <property type="entry name" value="AB_hydrolase_fold"/>
</dbReference>
<proteinExistence type="predicted"/>
<name>A0A0T9R5K3_9GAMM</name>
<dbReference type="GO" id="GO:0016787">
    <property type="term" value="F:hydrolase activity"/>
    <property type="evidence" value="ECO:0007669"/>
    <property type="project" value="UniProtKB-KW"/>
</dbReference>
<dbReference type="Gene3D" id="3.40.50.1820">
    <property type="entry name" value="alpha/beta hydrolase"/>
    <property type="match status" value="1"/>
</dbReference>
<dbReference type="AlphaFoldDB" id="A0A0T9R5K3"/>
<organism evidence="1 2">
    <name type="scientific">Yersinia similis</name>
    <dbReference type="NCBI Taxonomy" id="367190"/>
    <lineage>
        <taxon>Bacteria</taxon>
        <taxon>Pseudomonadati</taxon>
        <taxon>Pseudomonadota</taxon>
        <taxon>Gammaproteobacteria</taxon>
        <taxon>Enterobacterales</taxon>
        <taxon>Yersiniaceae</taxon>
        <taxon>Yersinia</taxon>
    </lineage>
</organism>
<dbReference type="EMBL" id="CQBK01000029">
    <property type="protein sequence ID" value="CNI43387.1"/>
    <property type="molecule type" value="Genomic_DNA"/>
</dbReference>
<accession>A0A0T9R5K3</accession>